<feature type="region of interest" description="Disordered" evidence="7">
    <location>
        <begin position="330"/>
        <end position="363"/>
    </location>
</feature>
<accession>A0A061E2I6</accession>
<keyword evidence="5" id="KW-0378">Hydrolase</keyword>
<evidence type="ECO:0000256" key="3">
    <source>
        <dbReference type="ARBA" id="ARBA00022722"/>
    </source>
</evidence>
<dbReference type="SUPFAM" id="SSF56672">
    <property type="entry name" value="DNA/RNA polymerases"/>
    <property type="match status" value="1"/>
</dbReference>
<dbReference type="OMA" id="SERIVRW"/>
<proteinExistence type="predicted"/>
<feature type="region of interest" description="Disordered" evidence="7">
    <location>
        <begin position="1"/>
        <end position="145"/>
    </location>
</feature>
<keyword evidence="2" id="KW-0548">Nucleotidyltransferase</keyword>
<keyword evidence="6 9" id="KW-0695">RNA-directed DNA polymerase</keyword>
<dbReference type="Pfam" id="PF13456">
    <property type="entry name" value="RVT_3"/>
    <property type="match status" value="1"/>
</dbReference>
<organism evidence="9 10">
    <name type="scientific">Theobroma cacao</name>
    <name type="common">Cacao</name>
    <name type="synonym">Cocoa</name>
    <dbReference type="NCBI Taxonomy" id="3641"/>
    <lineage>
        <taxon>Eukaryota</taxon>
        <taxon>Viridiplantae</taxon>
        <taxon>Streptophyta</taxon>
        <taxon>Embryophyta</taxon>
        <taxon>Tracheophyta</taxon>
        <taxon>Spermatophyta</taxon>
        <taxon>Magnoliopsida</taxon>
        <taxon>eudicotyledons</taxon>
        <taxon>Gunneridae</taxon>
        <taxon>Pentapetalae</taxon>
        <taxon>rosids</taxon>
        <taxon>malvids</taxon>
        <taxon>Malvales</taxon>
        <taxon>Malvaceae</taxon>
        <taxon>Byttnerioideae</taxon>
        <taxon>Theobroma</taxon>
    </lineage>
</organism>
<dbReference type="InterPro" id="IPR000477">
    <property type="entry name" value="RT_dom"/>
</dbReference>
<evidence type="ECO:0000256" key="5">
    <source>
        <dbReference type="ARBA" id="ARBA00022801"/>
    </source>
</evidence>
<name>A0A061E2I6_THECC</name>
<keyword evidence="10" id="KW-1185">Reference proteome</keyword>
<dbReference type="InterPro" id="IPR036397">
    <property type="entry name" value="RNaseH_sf"/>
</dbReference>
<dbReference type="InterPro" id="IPR012337">
    <property type="entry name" value="RNaseH-like_sf"/>
</dbReference>
<evidence type="ECO:0000313" key="10">
    <source>
        <dbReference type="Proteomes" id="UP000026915"/>
    </source>
</evidence>
<dbReference type="Gramene" id="EOX99224">
    <property type="protein sequence ID" value="EOX99224"/>
    <property type="gene ID" value="TCM_007834"/>
</dbReference>
<dbReference type="InterPro" id="IPR043128">
    <property type="entry name" value="Rev_trsase/Diguanyl_cyclase"/>
</dbReference>
<evidence type="ECO:0000256" key="6">
    <source>
        <dbReference type="ARBA" id="ARBA00022918"/>
    </source>
</evidence>
<feature type="domain" description="RNase H type-1" evidence="8">
    <location>
        <begin position="1561"/>
        <end position="1690"/>
    </location>
</feature>
<dbReference type="Proteomes" id="UP000026915">
    <property type="component" value="Chromosome 2"/>
</dbReference>
<dbReference type="FunFam" id="3.30.70.270:FF:000020">
    <property type="entry name" value="Transposon Tf2-6 polyprotein-like Protein"/>
    <property type="match status" value="1"/>
</dbReference>
<reference evidence="9 10" key="1">
    <citation type="journal article" date="2013" name="Genome Biol.">
        <title>The genome sequence of the most widely cultivated cacao type and its use to identify candidate genes regulating pod color.</title>
        <authorList>
            <person name="Motamayor J.C."/>
            <person name="Mockaitis K."/>
            <person name="Schmutz J."/>
            <person name="Haiminen N."/>
            <person name="Iii D.L."/>
            <person name="Cornejo O."/>
            <person name="Findley S.D."/>
            <person name="Zheng P."/>
            <person name="Utro F."/>
            <person name="Royaert S."/>
            <person name="Saski C."/>
            <person name="Jenkins J."/>
            <person name="Podicheti R."/>
            <person name="Zhao M."/>
            <person name="Scheffler B.E."/>
            <person name="Stack J.C."/>
            <person name="Feltus F.A."/>
            <person name="Mustiga G.M."/>
            <person name="Amores F."/>
            <person name="Phillips W."/>
            <person name="Marelli J.P."/>
            <person name="May G.D."/>
            <person name="Shapiro H."/>
            <person name="Ma J."/>
            <person name="Bustamante C.D."/>
            <person name="Schnell R.J."/>
            <person name="Main D."/>
            <person name="Gilbert D."/>
            <person name="Parida L."/>
            <person name="Kuhn D.N."/>
        </authorList>
    </citation>
    <scope>NUCLEOTIDE SEQUENCE [LARGE SCALE GENOMIC DNA]</scope>
    <source>
        <strain evidence="10">cv. Matina 1-6</strain>
    </source>
</reference>
<dbReference type="CDD" id="cd00303">
    <property type="entry name" value="retropepsin_like"/>
    <property type="match status" value="1"/>
</dbReference>
<dbReference type="GO" id="GO:0003676">
    <property type="term" value="F:nucleic acid binding"/>
    <property type="evidence" value="ECO:0007669"/>
    <property type="project" value="InterPro"/>
</dbReference>
<dbReference type="PANTHER" id="PTHR32108:SF5">
    <property type="entry name" value="DYNACTIN SUBUNIT 1-LIKE"/>
    <property type="match status" value="1"/>
</dbReference>
<dbReference type="PROSITE" id="PS50879">
    <property type="entry name" value="RNASE_H_1"/>
    <property type="match status" value="1"/>
</dbReference>
<dbReference type="InParanoid" id="A0A061E2I6"/>
<dbReference type="CDD" id="cd09279">
    <property type="entry name" value="RNase_HI_like"/>
    <property type="match status" value="1"/>
</dbReference>
<feature type="compositionally biased region" description="Basic and acidic residues" evidence="7">
    <location>
        <begin position="1"/>
        <end position="23"/>
    </location>
</feature>
<gene>
    <name evidence="9" type="ORF">TCM_007834</name>
</gene>
<dbReference type="InterPro" id="IPR043502">
    <property type="entry name" value="DNA/RNA_pol_sf"/>
</dbReference>
<evidence type="ECO:0000256" key="7">
    <source>
        <dbReference type="SAM" id="MobiDB-lite"/>
    </source>
</evidence>
<dbReference type="GO" id="GO:0003964">
    <property type="term" value="F:RNA-directed DNA polymerase activity"/>
    <property type="evidence" value="ECO:0007669"/>
    <property type="project" value="UniProtKB-KW"/>
</dbReference>
<dbReference type="HOGENOM" id="CLU_237407_0_0_1"/>
<keyword evidence="1" id="KW-0808">Transferase</keyword>
<dbReference type="SUPFAM" id="SSF81995">
    <property type="entry name" value="beta-sandwich domain of Sec23/24"/>
    <property type="match status" value="1"/>
</dbReference>
<dbReference type="InterPro" id="IPR002156">
    <property type="entry name" value="RNaseH_domain"/>
</dbReference>
<dbReference type="PANTHER" id="PTHR32108">
    <property type="entry name" value="DNA-DIRECTED RNA POLYMERASE SUBUNIT ALPHA"/>
    <property type="match status" value="1"/>
</dbReference>
<keyword evidence="4" id="KW-0255">Endonuclease</keyword>
<evidence type="ECO:0000256" key="1">
    <source>
        <dbReference type="ARBA" id="ARBA00022679"/>
    </source>
</evidence>
<dbReference type="Pfam" id="PF00078">
    <property type="entry name" value="RVT_1"/>
    <property type="match status" value="1"/>
</dbReference>
<dbReference type="Pfam" id="PF17917">
    <property type="entry name" value="RT_RNaseH"/>
    <property type="match status" value="1"/>
</dbReference>
<evidence type="ECO:0000256" key="4">
    <source>
        <dbReference type="ARBA" id="ARBA00022759"/>
    </source>
</evidence>
<evidence type="ECO:0000256" key="2">
    <source>
        <dbReference type="ARBA" id="ARBA00022695"/>
    </source>
</evidence>
<feature type="compositionally biased region" description="Basic and acidic residues" evidence="7">
    <location>
        <begin position="116"/>
        <end position="145"/>
    </location>
</feature>
<dbReference type="SUPFAM" id="SSF53098">
    <property type="entry name" value="Ribonuclease H-like"/>
    <property type="match status" value="1"/>
</dbReference>
<protein>
    <submittedName>
        <fullName evidence="9">RNA-directed DNA polymerase (Reverse transcriptase), Ribonuclease H-like protein</fullName>
    </submittedName>
</protein>
<dbReference type="InterPro" id="IPR041373">
    <property type="entry name" value="RT_RNaseH"/>
</dbReference>
<dbReference type="Gene3D" id="3.10.10.10">
    <property type="entry name" value="HIV Type 1 Reverse Transcriptase, subunit A, domain 1"/>
    <property type="match status" value="1"/>
</dbReference>
<evidence type="ECO:0000259" key="8">
    <source>
        <dbReference type="PROSITE" id="PS50879"/>
    </source>
</evidence>
<dbReference type="EMBL" id="CM001880">
    <property type="protein sequence ID" value="EOX99224.1"/>
    <property type="molecule type" value="Genomic_DNA"/>
</dbReference>
<keyword evidence="3" id="KW-0540">Nuclease</keyword>
<dbReference type="GO" id="GO:0004523">
    <property type="term" value="F:RNA-DNA hybrid ribonuclease activity"/>
    <property type="evidence" value="ECO:0007669"/>
    <property type="project" value="InterPro"/>
</dbReference>
<sequence>MEEEQRERMDRMERAQEEMREQLAKMMELMMSLSKGKRTIEEPAPSENPPAQDSGNQKEDPPYPPGFTPPHAQTSQRVHPQVMPSVYYNAPPPMGHQPTHGQFGQYPGINPIEPIHVPDLDDPKEQEKLRKDSSQTGENEKDQKKYDLLEERLRAIEGVDRFGTMDATELCLVPDVLIPAKFKVPEFEKYDGTKCPMAHITMYCRKMAAQSHDDKLLIHFFQDSLTGSVARWYIQLDRNHLILSGEIIEGAIKSGKIEGHEVASSKKGSTHRKKEGDVQAVAHDSQQAHNFNPYYPYPPYQPFYPHIGNVTQNPYVYQPVPQPTFQTNVLPQTPPPRPVASTNNPGHGQRGPKTTPERPKFDPIPVPYTTLLPQLIENRLLARTPLEPLRPPFPKWYDPNAHCDYHFGIQGHSTENCTALKHKVQALIKAGLLNFAKKDSSNVDGNPLPNHGRPTVNAIHEGMIRRVKKGIDEIQMPMDKVFEALSKINAITPEPIDTKELGHDLTYSCKFHMGAIGHSIQNCDGFRHTPAEVASSSFGANKPKPLTIFYEENKSPMNDTSPTMIRNGITIEVPSPFPYKSDKAVPWNYQCNISGTASSAPQASFEDLTGVGGITRSGRCYSPEVVERVGKGKPAQEEGGLKKADTFSKDQVDESVVAPNNEVKNPVTEKEAGEFLKFIKHSEYSVVEQLTKMPARISLLSLLLNSEAHRNALLKVLNQAYVAQDISVEKLNHIVGNITVGNFIAFNDEKIPLGGRGSNKALHITIKCKDHAVPRALVDNGSALNVMPRFTLTKLSVDVSYMRTNRMVVQFQVMDIAPSYNCLLGRPWIHMAGAIPSSLHQKVKFIAEGQLISVCAEEDILAIQPSSAPYVEATEEVSECSFRSFEFVNATYVGERKVIPTPRLSVATKMRVKQTVGKGCRAGFIHPEAPSKVNQVLRIFDELSIHMIRDEEPDGKIPVVYPVLPGEELSNWTATELPIIFKSSKMSLNNEHEDNLDNDLNIDFEIILNIDELKNEEEVDDYSLPPDLSRMLEQEEKEILPHQELTEMINLGNGEEKKEVKIGTSLSSDERQKLEELLREYVDVFAWSYQDMPGLNTDMVVHKLPLEPDCKPIKQKLRMMKPEMLLKIKEEVKRQFDAGFLEVAKYPEWVANIVPVPKKDGKVRMCVDYRDLNRASPKDSFPLPHIDTLVDNTAKHALFSFMNGFSGYNQIKMAPEDMEKTTFVTMWGTFCYKVMPFGLKNAGATYQRAMVALFHDMMHKEIEVYVDDMIAKSHTERDHTVNLKKLFERLRKFQLKLNPAKCTFGVTFGKLLGFIVSENGIEVDPDKIRAIQELPPPKTQKEVRGFLGRLNYIARFISQLTCKCDPIFKLLRKRDPGEWNEECQIAFDKFKEYLTNPLVLMPPTVGKPLILYLTVNKDSMGCVLGQHDETGKKERAVYYLSKKFMEYESKYSALEKMCCALAWTAQRLRQYMLYHTTWLVAKLDPIKYIFEKPCLSERIVRWQVLLSEYDIVYVSQKSIKGSAIADFLADRANEDYESVSFDFPDEDLMAVLHIEKVGPNELNPWKVYFDGASNALGHGIGAVLISPNGKYYPATARLNFNCTNNMAEYEALVMGLQAAIDMKADAIDVYGDSTLVICQMKGEWETRDPKLVPYKKLVTELSKQFKEISFNHLPREENQIADALATLAAMFKIKEAADVRPFDLEVREVSTHCLNVEEEVDGKPWYHDIMQYIKHQAYPENVTDNDKRTLRRLAIGFFLSGEVLYKRSRDQKYTMDGAPQFHKVGEVKESATSRFAQSINQGQFLKLNIRLFSLSGLGVHYLKDLMSAL</sequence>
<dbReference type="eggNOG" id="KOG0017">
    <property type="taxonomic scope" value="Eukaryota"/>
</dbReference>
<dbReference type="Gene3D" id="3.30.70.270">
    <property type="match status" value="2"/>
</dbReference>
<dbReference type="CDD" id="cd01647">
    <property type="entry name" value="RT_LTR"/>
    <property type="match status" value="1"/>
</dbReference>
<dbReference type="Gene3D" id="3.30.420.10">
    <property type="entry name" value="Ribonuclease H-like superfamily/Ribonuclease H"/>
    <property type="match status" value="1"/>
</dbReference>
<evidence type="ECO:0000313" key="9">
    <source>
        <dbReference type="EMBL" id="EOX99224.1"/>
    </source>
</evidence>
<dbReference type="Gene3D" id="3.10.20.370">
    <property type="match status" value="1"/>
</dbReference>